<organism evidence="1 2">
    <name type="scientific">Ilex paraguariensis</name>
    <name type="common">yerba mate</name>
    <dbReference type="NCBI Taxonomy" id="185542"/>
    <lineage>
        <taxon>Eukaryota</taxon>
        <taxon>Viridiplantae</taxon>
        <taxon>Streptophyta</taxon>
        <taxon>Embryophyta</taxon>
        <taxon>Tracheophyta</taxon>
        <taxon>Spermatophyta</taxon>
        <taxon>Magnoliopsida</taxon>
        <taxon>eudicotyledons</taxon>
        <taxon>Gunneridae</taxon>
        <taxon>Pentapetalae</taxon>
        <taxon>asterids</taxon>
        <taxon>campanulids</taxon>
        <taxon>Aquifoliales</taxon>
        <taxon>Aquifoliaceae</taxon>
        <taxon>Ilex</taxon>
    </lineage>
</organism>
<keyword evidence="2" id="KW-1185">Reference proteome</keyword>
<dbReference type="Proteomes" id="UP001642360">
    <property type="component" value="Unassembled WGS sequence"/>
</dbReference>
<name>A0ABC8V533_9AQUA</name>
<accession>A0ABC8V533</accession>
<dbReference type="EMBL" id="CAUOFW020010483">
    <property type="protein sequence ID" value="CAK9188451.1"/>
    <property type="molecule type" value="Genomic_DNA"/>
</dbReference>
<proteinExistence type="predicted"/>
<feature type="non-terminal residue" evidence="1">
    <location>
        <position position="1"/>
    </location>
</feature>
<reference evidence="1 2" key="1">
    <citation type="submission" date="2024-02" db="EMBL/GenBank/DDBJ databases">
        <authorList>
            <person name="Vignale AGUSTIN F."/>
            <person name="Sosa J E."/>
            <person name="Modenutti C."/>
        </authorList>
    </citation>
    <scope>NUCLEOTIDE SEQUENCE [LARGE SCALE GENOMIC DNA]</scope>
</reference>
<evidence type="ECO:0000313" key="1">
    <source>
        <dbReference type="EMBL" id="CAK9188451.1"/>
    </source>
</evidence>
<dbReference type="AlphaFoldDB" id="A0ABC8V533"/>
<gene>
    <name evidence="1" type="ORF">ILEXP_LOCUS59137</name>
</gene>
<sequence>VVEIHILEQPPTKLGSFVAFFWPSAVLQVVNKIMSPIFNRYLHAGSHFHYGDSVAILDKFFQVWEKDPVMYNDFCSATRGAARAAANLANASALSFFLLCTWQNSSSSNCFMSSIAI</sequence>
<evidence type="ECO:0000313" key="2">
    <source>
        <dbReference type="Proteomes" id="UP001642360"/>
    </source>
</evidence>
<comment type="caution">
    <text evidence="1">The sequence shown here is derived from an EMBL/GenBank/DDBJ whole genome shotgun (WGS) entry which is preliminary data.</text>
</comment>
<protein>
    <submittedName>
        <fullName evidence="1">Uncharacterized protein</fullName>
    </submittedName>
</protein>